<proteinExistence type="predicted"/>
<comment type="caution">
    <text evidence="4">The sequence shown here is derived from an EMBL/GenBank/DDBJ whole genome shotgun (WGS) entry which is preliminary data.</text>
</comment>
<accession>A0ABD3UIH4</accession>
<protein>
    <recommendedName>
        <fullName evidence="3">Nuclease associated modular domain-containing protein</fullName>
    </recommendedName>
</protein>
<evidence type="ECO:0000313" key="5">
    <source>
        <dbReference type="Proteomes" id="UP001634393"/>
    </source>
</evidence>
<dbReference type="Proteomes" id="UP001634393">
    <property type="component" value="Unassembled WGS sequence"/>
</dbReference>
<keyword evidence="5" id="KW-1185">Reference proteome</keyword>
<gene>
    <name evidence="4" type="ORF">ACJIZ3_011154</name>
</gene>
<feature type="domain" description="Nuclease associated modular" evidence="3">
    <location>
        <begin position="118"/>
        <end position="142"/>
    </location>
</feature>
<feature type="compositionally biased region" description="Basic residues" evidence="2">
    <location>
        <begin position="113"/>
        <end position="122"/>
    </location>
</feature>
<dbReference type="EMBL" id="JBJXBP010000001">
    <property type="protein sequence ID" value="KAL3849272.1"/>
    <property type="molecule type" value="Genomic_DNA"/>
</dbReference>
<name>A0ABD3UIH4_9LAMI</name>
<reference evidence="4 5" key="1">
    <citation type="submission" date="2024-12" db="EMBL/GenBank/DDBJ databases">
        <title>The unique morphological basis and parallel evolutionary history of personate flowers in Penstemon.</title>
        <authorList>
            <person name="Depatie T.H."/>
            <person name="Wessinger C.A."/>
        </authorList>
    </citation>
    <scope>NUCLEOTIDE SEQUENCE [LARGE SCALE GENOMIC DNA]</scope>
    <source>
        <strain evidence="4">WTNN_2</strain>
        <tissue evidence="4">Leaf</tissue>
    </source>
</reference>
<evidence type="ECO:0000256" key="2">
    <source>
        <dbReference type="SAM" id="MobiDB-lite"/>
    </source>
</evidence>
<dbReference type="Pfam" id="PF07460">
    <property type="entry name" value="NUMOD3"/>
    <property type="match status" value="1"/>
</dbReference>
<feature type="coiled-coil region" evidence="1">
    <location>
        <begin position="221"/>
        <end position="303"/>
    </location>
</feature>
<evidence type="ECO:0000256" key="1">
    <source>
        <dbReference type="SAM" id="Coils"/>
    </source>
</evidence>
<dbReference type="PANTHER" id="PTHR34199">
    <property type="entry name" value="NUMOD3 MOTIF FAMILY PROTEIN, EXPRESSED"/>
    <property type="match status" value="1"/>
</dbReference>
<dbReference type="AlphaFoldDB" id="A0ABD3UIH4"/>
<dbReference type="PANTHER" id="PTHR34199:SF1">
    <property type="entry name" value="HISTONE-LYSINE N-METHYLTRANSFERASE, H3 LYSINE-79 SPECIFIC-LIKE PROTEIN"/>
    <property type="match status" value="1"/>
</dbReference>
<feature type="region of interest" description="Disordered" evidence="2">
    <location>
        <begin position="109"/>
        <end position="136"/>
    </location>
</feature>
<organism evidence="4 5">
    <name type="scientific">Penstemon smallii</name>
    <dbReference type="NCBI Taxonomy" id="265156"/>
    <lineage>
        <taxon>Eukaryota</taxon>
        <taxon>Viridiplantae</taxon>
        <taxon>Streptophyta</taxon>
        <taxon>Embryophyta</taxon>
        <taxon>Tracheophyta</taxon>
        <taxon>Spermatophyta</taxon>
        <taxon>Magnoliopsida</taxon>
        <taxon>eudicotyledons</taxon>
        <taxon>Gunneridae</taxon>
        <taxon>Pentapetalae</taxon>
        <taxon>asterids</taxon>
        <taxon>lamiids</taxon>
        <taxon>Lamiales</taxon>
        <taxon>Plantaginaceae</taxon>
        <taxon>Cheloneae</taxon>
        <taxon>Penstemon</taxon>
    </lineage>
</organism>
<dbReference type="InterPro" id="IPR003611">
    <property type="entry name" value="NUMOD3"/>
</dbReference>
<keyword evidence="1" id="KW-0175">Coiled coil</keyword>
<evidence type="ECO:0000259" key="3">
    <source>
        <dbReference type="Pfam" id="PF07460"/>
    </source>
</evidence>
<sequence length="383" mass="44752">MLSCPLKVPASRVSFNLMPRTLRPPSFGYVLFDRANCSTFGASFVNNISPCIGFSRFSSCMGPYYYYLRAMQNPGETEKVKSGLKKKPNLSEKMKVNDLKLESFDNVDNEKVQKRKTGHGNKGRVPWNKGRKHSEETREKIRQRTKEALKDPKVRKKMSECPRYLSNQTKVRIRASLTKLWDERLKWKRTRAKFFQSWRESIAKAAKIGANDQQELDWDSYEKIKREIDLLQLHKAEEKAKAKEIARIQAEKAAQLRAEKMAMLAQKRKEREEIAKARGEKTIKKRNKKSKEEKEKLAEFEEVKLKKRLMKIHKKKSLVNQVSNQNQRSWEKFDVDFVNREQLQKDAISLADQIISAKNKRAEQLLDKALIQSFPAQAKLDWS</sequence>
<evidence type="ECO:0000313" key="4">
    <source>
        <dbReference type="EMBL" id="KAL3849272.1"/>
    </source>
</evidence>